<sequence length="162" mass="18027">MTLGAPIFLELPLVLQYRNMAGLRNGLDEYRTWHGPMDNSTGLARSISDAVSGAEPRESRRPGGHVLFCRWQITTTLNQLNSDWTQMRPALARLPLRDAAGEVNLEIVQSLQYDADVMVALAGEVDKPRYWSPRGENVEIAPSFGRVSEVERYSTAPMPLSA</sequence>
<gene>
    <name evidence="1" type="ORF">A9K55_007621</name>
</gene>
<dbReference type="Proteomes" id="UP000323067">
    <property type="component" value="Chromosome vii"/>
</dbReference>
<dbReference type="VEuPathDB" id="FungiDB:A9K55_007621"/>
<name>A0A2H4SG64_CORMI</name>
<proteinExistence type="predicted"/>
<reference evidence="1 2" key="1">
    <citation type="journal article" date="2017" name="BMC Genomics">
        <title>Chromosome level assembly and secondary metabolite potential of the parasitic fungus Cordyceps militaris.</title>
        <authorList>
            <person name="Kramer G.J."/>
            <person name="Nodwell J.R."/>
        </authorList>
    </citation>
    <scope>NUCLEOTIDE SEQUENCE [LARGE SCALE GENOMIC DNA]</scope>
    <source>
        <strain evidence="1 2">ATCC 34164</strain>
    </source>
</reference>
<evidence type="ECO:0000313" key="1">
    <source>
        <dbReference type="EMBL" id="ATY62101.1"/>
    </source>
</evidence>
<evidence type="ECO:0000313" key="2">
    <source>
        <dbReference type="Proteomes" id="UP000323067"/>
    </source>
</evidence>
<organism evidence="1 2">
    <name type="scientific">Cordyceps militaris</name>
    <name type="common">Caterpillar fungus</name>
    <name type="synonym">Clavaria militaris</name>
    <dbReference type="NCBI Taxonomy" id="73501"/>
    <lineage>
        <taxon>Eukaryota</taxon>
        <taxon>Fungi</taxon>
        <taxon>Dikarya</taxon>
        <taxon>Ascomycota</taxon>
        <taxon>Pezizomycotina</taxon>
        <taxon>Sordariomycetes</taxon>
        <taxon>Hypocreomycetidae</taxon>
        <taxon>Hypocreales</taxon>
        <taxon>Cordycipitaceae</taxon>
        <taxon>Cordyceps</taxon>
    </lineage>
</organism>
<dbReference type="VEuPathDB" id="FungiDB:CCM_07286"/>
<dbReference type="AlphaFoldDB" id="A0A2H4SG64"/>
<accession>A0A2H4SG64</accession>
<dbReference type="EMBL" id="CP023324">
    <property type="protein sequence ID" value="ATY62101.1"/>
    <property type="molecule type" value="Genomic_DNA"/>
</dbReference>
<protein>
    <submittedName>
        <fullName evidence="1">Uncharacterized protein</fullName>
    </submittedName>
</protein>